<dbReference type="InterPro" id="IPR005543">
    <property type="entry name" value="PASTA_dom"/>
</dbReference>
<dbReference type="EMBL" id="JAHLZF010000014">
    <property type="protein sequence ID" value="MBU6081349.1"/>
    <property type="molecule type" value="Genomic_DNA"/>
</dbReference>
<proteinExistence type="predicted"/>
<evidence type="ECO:0000313" key="15">
    <source>
        <dbReference type="Proteomes" id="UP000812672"/>
    </source>
</evidence>
<feature type="binding site" evidence="9">
    <location>
        <position position="40"/>
    </location>
    <ligand>
        <name>ATP</name>
        <dbReference type="ChEBI" id="CHEBI:30616"/>
    </ligand>
</feature>
<dbReference type="InterPro" id="IPR000719">
    <property type="entry name" value="Prot_kinase_dom"/>
</dbReference>
<dbReference type="PROSITE" id="PS00107">
    <property type="entry name" value="PROTEIN_KINASE_ATP"/>
    <property type="match status" value="1"/>
</dbReference>
<dbReference type="Pfam" id="PF00069">
    <property type="entry name" value="Pkinase"/>
    <property type="match status" value="1"/>
</dbReference>
<keyword evidence="15" id="KW-1185">Reference proteome</keyword>
<gene>
    <name evidence="14" type="primary">pknB</name>
    <name evidence="14" type="ORF">KQ486_10030</name>
</gene>
<evidence type="ECO:0000259" key="12">
    <source>
        <dbReference type="PROSITE" id="PS50011"/>
    </source>
</evidence>
<dbReference type="PROSITE" id="PS00108">
    <property type="entry name" value="PROTEIN_KINASE_ST"/>
    <property type="match status" value="1"/>
</dbReference>
<dbReference type="NCBIfam" id="NF033483">
    <property type="entry name" value="PknB_PASTA_kin"/>
    <property type="match status" value="1"/>
</dbReference>
<dbReference type="EC" id="2.7.11.1" evidence="1"/>
<evidence type="ECO:0000256" key="10">
    <source>
        <dbReference type="SAM" id="MobiDB-lite"/>
    </source>
</evidence>
<dbReference type="CDD" id="cd06577">
    <property type="entry name" value="PASTA_pknB"/>
    <property type="match status" value="3"/>
</dbReference>
<dbReference type="InterPro" id="IPR008271">
    <property type="entry name" value="Ser/Thr_kinase_AS"/>
</dbReference>
<feature type="region of interest" description="Disordered" evidence="10">
    <location>
        <begin position="524"/>
        <end position="551"/>
    </location>
</feature>
<evidence type="ECO:0000256" key="6">
    <source>
        <dbReference type="ARBA" id="ARBA00022840"/>
    </source>
</evidence>
<keyword evidence="11" id="KW-0472">Membrane</keyword>
<sequence>MLTGKILNERYKILRTIGGGGMADVYLGEDLILNREVAIKVLKMEYSNNHEFIERFRREAESAISLSNDHIVNIFDVGEENNIYYMVMEYVEGDTLKEHIQYHGPLSASDAVAIMLQLTSALSHAHRNGIIHRDVKPQNILMNQYGNVKITDFGIARALSSTQLTKTNDVIGSVHYLSPEQARGGTATKKSDIYSLGIVLFELLTGRLPFSGESAVSVALKHMQTETPYVRSFQPSVPQSLENVVLKATTKNPLHRYQSIDEMQQDLETVLNLDRQDEERFIPPTEEGEDTKVMPAIPPNMKLDDESDPTVVNADQQTKDTPNKKSKKWMVFLISFSALVLIAAIIALFVLPKMLIPDDIEIPEVAGKTYEEAFSELTELGLEVERESVYDEEIEEDLVVKTSPRAGNTVKEGATVTIVTSMGQEKIDFPDYVGSSFDQTKKFLENNGYQEVIGYKKDSDQPEGEIIAQIQPEPGEAIIPENTRVIFDVSNGPPTISLQSVEGWSLEDVQDYAKTNNLSLVTEEEFSDDVREGRVMQQNPSPNTELEEGDELRVIVSKGPDLKPVTKTETFEVVYDPPADEQPTNNDENNQDENNQADENNSPDEPVGQEVVIYIGDAERNMNNVFHKETIYADTTYEIELTINPEEMASYRVVRDGETYIEESVPYEE</sequence>
<evidence type="ECO:0000256" key="1">
    <source>
        <dbReference type="ARBA" id="ARBA00012513"/>
    </source>
</evidence>
<dbReference type="PANTHER" id="PTHR43289:SF34">
    <property type="entry name" value="SERINE_THREONINE-PROTEIN KINASE YBDM-RELATED"/>
    <property type="match status" value="1"/>
</dbReference>
<feature type="domain" description="PASTA" evidence="13">
    <location>
        <begin position="356"/>
        <end position="422"/>
    </location>
</feature>
<dbReference type="GO" id="GO:0016301">
    <property type="term" value="F:kinase activity"/>
    <property type="evidence" value="ECO:0007669"/>
    <property type="project" value="UniProtKB-KW"/>
</dbReference>
<keyword evidence="3" id="KW-0808">Transferase</keyword>
<dbReference type="SMART" id="SM00220">
    <property type="entry name" value="S_TKc"/>
    <property type="match status" value="1"/>
</dbReference>
<evidence type="ECO:0000256" key="5">
    <source>
        <dbReference type="ARBA" id="ARBA00022777"/>
    </source>
</evidence>
<comment type="catalytic activity">
    <reaction evidence="7">
        <text>L-threonyl-[protein] + ATP = O-phospho-L-threonyl-[protein] + ADP + H(+)</text>
        <dbReference type="Rhea" id="RHEA:46608"/>
        <dbReference type="Rhea" id="RHEA-COMP:11060"/>
        <dbReference type="Rhea" id="RHEA-COMP:11605"/>
        <dbReference type="ChEBI" id="CHEBI:15378"/>
        <dbReference type="ChEBI" id="CHEBI:30013"/>
        <dbReference type="ChEBI" id="CHEBI:30616"/>
        <dbReference type="ChEBI" id="CHEBI:61977"/>
        <dbReference type="ChEBI" id="CHEBI:456216"/>
        <dbReference type="EC" id="2.7.11.1"/>
    </reaction>
</comment>
<dbReference type="PROSITE" id="PS50011">
    <property type="entry name" value="PROTEIN_KINASE_DOM"/>
    <property type="match status" value="1"/>
</dbReference>
<name>A0ABS6GQF8_9BACI</name>
<feature type="region of interest" description="Disordered" evidence="10">
    <location>
        <begin position="566"/>
        <end position="607"/>
    </location>
</feature>
<organism evidence="14 15">
    <name type="scientific">Allobacillus halotolerans</name>
    <dbReference type="NCBI Taxonomy" id="570278"/>
    <lineage>
        <taxon>Bacteria</taxon>
        <taxon>Bacillati</taxon>
        <taxon>Bacillota</taxon>
        <taxon>Bacilli</taxon>
        <taxon>Bacillales</taxon>
        <taxon>Bacillaceae</taxon>
        <taxon>Allobacillus</taxon>
    </lineage>
</organism>
<dbReference type="RefSeq" id="WP_216687538.1">
    <property type="nucleotide sequence ID" value="NZ_CAUPKR010000012.1"/>
</dbReference>
<keyword evidence="2" id="KW-0723">Serine/threonine-protein kinase</keyword>
<dbReference type="PROSITE" id="PS51178">
    <property type="entry name" value="PASTA"/>
    <property type="match status" value="3"/>
</dbReference>
<evidence type="ECO:0000256" key="11">
    <source>
        <dbReference type="SAM" id="Phobius"/>
    </source>
</evidence>
<keyword evidence="11" id="KW-1133">Transmembrane helix</keyword>
<feature type="domain" description="Protein kinase" evidence="12">
    <location>
        <begin position="11"/>
        <end position="271"/>
    </location>
</feature>
<feature type="transmembrane region" description="Helical" evidence="11">
    <location>
        <begin position="329"/>
        <end position="351"/>
    </location>
</feature>
<feature type="compositionally biased region" description="Low complexity" evidence="10">
    <location>
        <begin position="581"/>
        <end position="600"/>
    </location>
</feature>
<evidence type="ECO:0000259" key="13">
    <source>
        <dbReference type="PROSITE" id="PS51178"/>
    </source>
</evidence>
<evidence type="ECO:0000256" key="9">
    <source>
        <dbReference type="PROSITE-ProRule" id="PRU10141"/>
    </source>
</evidence>
<evidence type="ECO:0000313" key="14">
    <source>
        <dbReference type="EMBL" id="MBU6081349.1"/>
    </source>
</evidence>
<dbReference type="Pfam" id="PF03793">
    <property type="entry name" value="PASTA"/>
    <property type="match status" value="3"/>
</dbReference>
<evidence type="ECO:0000256" key="4">
    <source>
        <dbReference type="ARBA" id="ARBA00022741"/>
    </source>
</evidence>
<accession>A0ABS6GQF8</accession>
<keyword evidence="4 9" id="KW-0547">Nucleotide-binding</keyword>
<feature type="domain" description="PASTA" evidence="13">
    <location>
        <begin position="492"/>
        <end position="558"/>
    </location>
</feature>
<keyword evidence="6 9" id="KW-0067">ATP-binding</keyword>
<comment type="catalytic activity">
    <reaction evidence="8">
        <text>L-seryl-[protein] + ATP = O-phospho-L-seryl-[protein] + ADP + H(+)</text>
        <dbReference type="Rhea" id="RHEA:17989"/>
        <dbReference type="Rhea" id="RHEA-COMP:9863"/>
        <dbReference type="Rhea" id="RHEA-COMP:11604"/>
        <dbReference type="ChEBI" id="CHEBI:15378"/>
        <dbReference type="ChEBI" id="CHEBI:29999"/>
        <dbReference type="ChEBI" id="CHEBI:30616"/>
        <dbReference type="ChEBI" id="CHEBI:83421"/>
        <dbReference type="ChEBI" id="CHEBI:456216"/>
        <dbReference type="EC" id="2.7.11.1"/>
    </reaction>
</comment>
<evidence type="ECO:0000256" key="2">
    <source>
        <dbReference type="ARBA" id="ARBA00022527"/>
    </source>
</evidence>
<feature type="domain" description="PASTA" evidence="13">
    <location>
        <begin position="423"/>
        <end position="491"/>
    </location>
</feature>
<dbReference type="Proteomes" id="UP000812672">
    <property type="component" value="Unassembled WGS sequence"/>
</dbReference>
<keyword evidence="11" id="KW-0812">Transmembrane</keyword>
<dbReference type="InterPro" id="IPR017441">
    <property type="entry name" value="Protein_kinase_ATP_BS"/>
</dbReference>
<evidence type="ECO:0000256" key="7">
    <source>
        <dbReference type="ARBA" id="ARBA00047899"/>
    </source>
</evidence>
<comment type="caution">
    <text evidence="14">The sequence shown here is derived from an EMBL/GenBank/DDBJ whole genome shotgun (WGS) entry which is preliminary data.</text>
</comment>
<feature type="region of interest" description="Disordered" evidence="10">
    <location>
        <begin position="286"/>
        <end position="321"/>
    </location>
</feature>
<protein>
    <recommendedName>
        <fullName evidence="1">non-specific serine/threonine protein kinase</fullName>
        <ecNumber evidence="1">2.7.11.1</ecNumber>
    </recommendedName>
</protein>
<reference evidence="14 15" key="1">
    <citation type="journal article" date="2011" name="Int. J. Syst. Evol. Microbiol.">
        <title>Allobacillus halotolerans gen. nov., sp. nov. isolated from shrimp paste.</title>
        <authorList>
            <person name="Sheu S.Y."/>
            <person name="Arun A.B."/>
            <person name="Jiang S.R."/>
            <person name="Young C.C."/>
            <person name="Chen W.M."/>
        </authorList>
    </citation>
    <scope>NUCLEOTIDE SEQUENCE [LARGE SCALE GENOMIC DNA]</scope>
    <source>
        <strain evidence="14 15">LMG 24826</strain>
    </source>
</reference>
<evidence type="ECO:0000256" key="8">
    <source>
        <dbReference type="ARBA" id="ARBA00048679"/>
    </source>
</evidence>
<dbReference type="CDD" id="cd14014">
    <property type="entry name" value="STKc_PknB_like"/>
    <property type="match status" value="1"/>
</dbReference>
<evidence type="ECO:0000256" key="3">
    <source>
        <dbReference type="ARBA" id="ARBA00022679"/>
    </source>
</evidence>
<keyword evidence="5 14" id="KW-0418">Kinase</keyword>
<dbReference type="PANTHER" id="PTHR43289">
    <property type="entry name" value="MITOGEN-ACTIVATED PROTEIN KINASE KINASE KINASE 20-RELATED"/>
    <property type="match status" value="1"/>
</dbReference>
<dbReference type="SMART" id="SM00740">
    <property type="entry name" value="PASTA"/>
    <property type="match status" value="3"/>
</dbReference>